<organism evidence="2 3">
    <name type="scientific">Glossina palpalis gambiensis</name>
    <dbReference type="NCBI Taxonomy" id="67801"/>
    <lineage>
        <taxon>Eukaryota</taxon>
        <taxon>Metazoa</taxon>
        <taxon>Ecdysozoa</taxon>
        <taxon>Arthropoda</taxon>
        <taxon>Hexapoda</taxon>
        <taxon>Insecta</taxon>
        <taxon>Pterygota</taxon>
        <taxon>Neoptera</taxon>
        <taxon>Endopterygota</taxon>
        <taxon>Diptera</taxon>
        <taxon>Brachycera</taxon>
        <taxon>Muscomorpha</taxon>
        <taxon>Hippoboscoidea</taxon>
        <taxon>Glossinidae</taxon>
        <taxon>Glossina</taxon>
    </lineage>
</organism>
<keyword evidence="3" id="KW-1185">Reference proteome</keyword>
<sequence>MEYKRSIIVSAPIPLPRSTIANGISKKESLFGSSSKSDYFRQITTEVRIIIDALLYDPELLEGVPTSRRAPGINLKICKMVSTSVAVFPAPRDPTITYGMLCKEINTINIGNINWAMTPGLFQLMFHSKPQHYTKRDLIKYKGILINTNVYKRHYQSGAQIKSTKAFKYQRTSNIIWKSSIKLPNFLTDLLYGVSKDSFPAFRVQKFLRQKRSLRTQSRYVTMMDGEANMDKTTGYPTRIFTLRNRGSFLLGDGDVKLWKRNKAINPTIAKNMTSHLKRTKRTSKKIMRCIGYMTIKK</sequence>
<reference evidence="3" key="1">
    <citation type="submission" date="2015-01" db="EMBL/GenBank/DDBJ databases">
        <authorList>
            <person name="Aksoy S."/>
            <person name="Warren W."/>
            <person name="Wilson R.K."/>
        </authorList>
    </citation>
    <scope>NUCLEOTIDE SEQUENCE [LARGE SCALE GENOMIC DNA]</scope>
    <source>
        <strain evidence="3">IAEA</strain>
    </source>
</reference>
<feature type="domain" description="DUF8207" evidence="1">
    <location>
        <begin position="106"/>
        <end position="172"/>
    </location>
</feature>
<dbReference type="AlphaFoldDB" id="A0A1B0BP57"/>
<dbReference type="VEuPathDB" id="VectorBase:GPPI036141"/>
<dbReference type="Proteomes" id="UP000092460">
    <property type="component" value="Unassembled WGS sequence"/>
</dbReference>
<evidence type="ECO:0000313" key="3">
    <source>
        <dbReference type="Proteomes" id="UP000092460"/>
    </source>
</evidence>
<reference evidence="2" key="2">
    <citation type="submission" date="2020-05" db="UniProtKB">
        <authorList>
            <consortium name="EnsemblMetazoa"/>
        </authorList>
    </citation>
    <scope>IDENTIFICATION</scope>
    <source>
        <strain evidence="2">IAEA</strain>
    </source>
</reference>
<protein>
    <recommendedName>
        <fullName evidence="1">DUF8207 domain-containing protein</fullName>
    </recommendedName>
</protein>
<name>A0A1B0BP57_9MUSC</name>
<dbReference type="PANTHER" id="PTHR35374">
    <property type="entry name" value="CYCLIN-DEPENDENT KINASE 11A-LIKE"/>
    <property type="match status" value="1"/>
</dbReference>
<evidence type="ECO:0000313" key="2">
    <source>
        <dbReference type="EnsemblMetazoa" id="GPPI036141-PA"/>
    </source>
</evidence>
<dbReference type="Pfam" id="PF26634">
    <property type="entry name" value="DUF8207"/>
    <property type="match status" value="1"/>
</dbReference>
<dbReference type="InterPro" id="IPR058520">
    <property type="entry name" value="DUF8207"/>
</dbReference>
<accession>A0A1B0BP57</accession>
<evidence type="ECO:0000259" key="1">
    <source>
        <dbReference type="Pfam" id="PF26634"/>
    </source>
</evidence>
<dbReference type="EnsemblMetazoa" id="GPPI036141-RA">
    <property type="protein sequence ID" value="GPPI036141-PA"/>
    <property type="gene ID" value="GPPI036141"/>
</dbReference>
<proteinExistence type="predicted"/>
<dbReference type="EMBL" id="JXJN01017826">
    <property type="status" value="NOT_ANNOTATED_CDS"/>
    <property type="molecule type" value="Genomic_DNA"/>
</dbReference>
<dbReference type="PANTHER" id="PTHR35374:SF1">
    <property type="entry name" value="PROTEIN KINASE DOMAIN-CONTAINING PROTEIN"/>
    <property type="match status" value="1"/>
</dbReference>